<dbReference type="InterPro" id="IPR050109">
    <property type="entry name" value="HTH-type_TetR-like_transc_reg"/>
</dbReference>
<evidence type="ECO:0000256" key="3">
    <source>
        <dbReference type="ARBA" id="ARBA00023163"/>
    </source>
</evidence>
<evidence type="ECO:0000256" key="1">
    <source>
        <dbReference type="ARBA" id="ARBA00023015"/>
    </source>
</evidence>
<dbReference type="AlphaFoldDB" id="A0A1S8YJU4"/>
<comment type="caution">
    <text evidence="7">The sequence shown here is derived from an EMBL/GenBank/DDBJ whole genome shotgun (WGS) entry which is preliminary data.</text>
</comment>
<sequence>MNHTPESGGADATGHRQQKRRATLTRIADAGLNLFLQQGYETTTLDQIADAAGISRRTFFHYFRSKEEVLLAHQGSGFSSSLQQEFLQQGPEQAPLVAACDCFCRLSTRYETPHSKAADRILRSTRALQLHKEAQLVRMEETLVQAMYQLWPEPSQRPILQLQAGFAVTILRIALEDWRSGDESQPLSYHIRGRFDAARQALSHQPP</sequence>
<dbReference type="PROSITE" id="PS50977">
    <property type="entry name" value="HTH_TETR_2"/>
    <property type="match status" value="1"/>
</dbReference>
<dbReference type="RefSeq" id="WP_176110330.1">
    <property type="nucleotide sequence ID" value="NZ_MRUL01000011.1"/>
</dbReference>
<keyword evidence="3" id="KW-0804">Transcription</keyword>
<dbReference type="Pfam" id="PF00440">
    <property type="entry name" value="TetR_N"/>
    <property type="match status" value="1"/>
</dbReference>
<evidence type="ECO:0000313" key="7">
    <source>
        <dbReference type="EMBL" id="OON38996.1"/>
    </source>
</evidence>
<dbReference type="GO" id="GO:0003700">
    <property type="term" value="F:DNA-binding transcription factor activity"/>
    <property type="evidence" value="ECO:0007669"/>
    <property type="project" value="TreeGrafter"/>
</dbReference>
<feature type="domain" description="HTH tetR-type" evidence="6">
    <location>
        <begin position="21"/>
        <end position="81"/>
    </location>
</feature>
<evidence type="ECO:0000256" key="5">
    <source>
        <dbReference type="SAM" id="MobiDB-lite"/>
    </source>
</evidence>
<dbReference type="PROSITE" id="PS01081">
    <property type="entry name" value="HTH_TETR_1"/>
    <property type="match status" value="1"/>
</dbReference>
<dbReference type="Gene3D" id="1.10.357.10">
    <property type="entry name" value="Tetracycline Repressor, domain 2"/>
    <property type="match status" value="1"/>
</dbReference>
<dbReference type="InterPro" id="IPR023772">
    <property type="entry name" value="DNA-bd_HTH_TetR-type_CS"/>
</dbReference>
<dbReference type="PANTHER" id="PTHR30055">
    <property type="entry name" value="HTH-TYPE TRANSCRIPTIONAL REGULATOR RUTR"/>
    <property type="match status" value="1"/>
</dbReference>
<name>A0A1S8YJU4_9GAMM</name>
<dbReference type="InterPro" id="IPR001647">
    <property type="entry name" value="HTH_TetR"/>
</dbReference>
<dbReference type="EMBL" id="MRUL01000011">
    <property type="protein sequence ID" value="OON38996.1"/>
    <property type="molecule type" value="Genomic_DNA"/>
</dbReference>
<dbReference type="Proteomes" id="UP000190667">
    <property type="component" value="Unassembled WGS sequence"/>
</dbReference>
<organism evidence="7 8">
    <name type="scientific">Izhakiella australiensis</name>
    <dbReference type="NCBI Taxonomy" id="1926881"/>
    <lineage>
        <taxon>Bacteria</taxon>
        <taxon>Pseudomonadati</taxon>
        <taxon>Pseudomonadota</taxon>
        <taxon>Gammaproteobacteria</taxon>
        <taxon>Enterobacterales</taxon>
        <taxon>Erwiniaceae</taxon>
        <taxon>Izhakiella</taxon>
    </lineage>
</organism>
<feature type="DNA-binding region" description="H-T-H motif" evidence="4">
    <location>
        <begin position="44"/>
        <end position="63"/>
    </location>
</feature>
<dbReference type="PRINTS" id="PR00455">
    <property type="entry name" value="HTHTETR"/>
</dbReference>
<evidence type="ECO:0000313" key="8">
    <source>
        <dbReference type="Proteomes" id="UP000190667"/>
    </source>
</evidence>
<dbReference type="PANTHER" id="PTHR30055:SF238">
    <property type="entry name" value="MYCOFACTOCIN BIOSYNTHESIS TRANSCRIPTIONAL REGULATOR MFTR-RELATED"/>
    <property type="match status" value="1"/>
</dbReference>
<keyword evidence="8" id="KW-1185">Reference proteome</keyword>
<gene>
    <name evidence="7" type="ORF">BTJ39_15210</name>
</gene>
<protein>
    <recommendedName>
        <fullName evidence="6">HTH tetR-type domain-containing protein</fullName>
    </recommendedName>
</protein>
<accession>A0A1S8YJU4</accession>
<keyword evidence="2 4" id="KW-0238">DNA-binding</keyword>
<dbReference type="InterPro" id="IPR009057">
    <property type="entry name" value="Homeodomain-like_sf"/>
</dbReference>
<evidence type="ECO:0000256" key="4">
    <source>
        <dbReference type="PROSITE-ProRule" id="PRU00335"/>
    </source>
</evidence>
<proteinExistence type="predicted"/>
<evidence type="ECO:0000256" key="2">
    <source>
        <dbReference type="ARBA" id="ARBA00023125"/>
    </source>
</evidence>
<keyword evidence="1" id="KW-0805">Transcription regulation</keyword>
<dbReference type="GO" id="GO:0000976">
    <property type="term" value="F:transcription cis-regulatory region binding"/>
    <property type="evidence" value="ECO:0007669"/>
    <property type="project" value="TreeGrafter"/>
</dbReference>
<reference evidence="7 8" key="1">
    <citation type="submission" date="2016-12" db="EMBL/GenBank/DDBJ databases">
        <title>Izhakiella australiana sp. nov. of genus Izhakiella isolated from Australian desert.</title>
        <authorList>
            <person name="Ji M."/>
        </authorList>
    </citation>
    <scope>NUCLEOTIDE SEQUENCE [LARGE SCALE GENOMIC DNA]</scope>
    <source>
        <strain evidence="7 8">D4N98</strain>
    </source>
</reference>
<evidence type="ECO:0000259" key="6">
    <source>
        <dbReference type="PROSITE" id="PS50977"/>
    </source>
</evidence>
<dbReference type="SUPFAM" id="SSF46689">
    <property type="entry name" value="Homeodomain-like"/>
    <property type="match status" value="1"/>
</dbReference>
<feature type="region of interest" description="Disordered" evidence="5">
    <location>
        <begin position="1"/>
        <end position="21"/>
    </location>
</feature>